<dbReference type="SUPFAM" id="SSF52833">
    <property type="entry name" value="Thioredoxin-like"/>
    <property type="match status" value="1"/>
</dbReference>
<dbReference type="InterPro" id="IPR012336">
    <property type="entry name" value="Thioredoxin-like_fold"/>
</dbReference>
<reference evidence="2" key="1">
    <citation type="submission" date="2016-10" db="EMBL/GenBank/DDBJ databases">
        <title>Sequence of Gallionella enrichment culture.</title>
        <authorList>
            <person name="Poehlein A."/>
            <person name="Muehling M."/>
            <person name="Daniel R."/>
        </authorList>
    </citation>
    <scope>NUCLEOTIDE SEQUENCE</scope>
</reference>
<dbReference type="PROSITE" id="PS51352">
    <property type="entry name" value="THIOREDOXIN_2"/>
    <property type="match status" value="1"/>
</dbReference>
<comment type="caution">
    <text evidence="2">The sequence shown here is derived from an EMBL/GenBank/DDBJ whole genome shotgun (WGS) entry which is preliminary data.</text>
</comment>
<dbReference type="InterPro" id="IPR013766">
    <property type="entry name" value="Thioredoxin_domain"/>
</dbReference>
<name>A0A1J5T0A5_9ZZZZ</name>
<evidence type="ECO:0000259" key="1">
    <source>
        <dbReference type="PROSITE" id="PS51352"/>
    </source>
</evidence>
<proteinExistence type="predicted"/>
<organism evidence="2">
    <name type="scientific">mine drainage metagenome</name>
    <dbReference type="NCBI Taxonomy" id="410659"/>
    <lineage>
        <taxon>unclassified sequences</taxon>
        <taxon>metagenomes</taxon>
        <taxon>ecological metagenomes</taxon>
    </lineage>
</organism>
<gene>
    <name evidence="2" type="ORF">GALL_47480</name>
</gene>
<feature type="domain" description="Thioredoxin" evidence="1">
    <location>
        <begin position="21"/>
        <end position="169"/>
    </location>
</feature>
<protein>
    <recommendedName>
        <fullName evidence="1">Thioredoxin domain-containing protein</fullName>
    </recommendedName>
</protein>
<dbReference type="Gene3D" id="3.40.30.10">
    <property type="entry name" value="Glutaredoxin"/>
    <property type="match status" value="1"/>
</dbReference>
<sequence>MKKYIFFILFLIAIPFTSFEQANGEPVPAYKKSPTIPAFKIVETRDTTSTFTKDSLPKHKQVVIIYFSPDCSHCQYQATEIVKNMDKFKHAFFVWINYHHSLKALTEFSEKYKLNQFSNVVVGKETSYKTAVFYQIEFTPFIAIYNSKGIFKKEFRTGAKPEELIEALK</sequence>
<dbReference type="EMBL" id="MLJW01000012">
    <property type="protein sequence ID" value="OIR14281.1"/>
    <property type="molecule type" value="Genomic_DNA"/>
</dbReference>
<accession>A0A1J5T0A5</accession>
<evidence type="ECO:0000313" key="2">
    <source>
        <dbReference type="EMBL" id="OIR14281.1"/>
    </source>
</evidence>
<dbReference type="AlphaFoldDB" id="A0A1J5T0A5"/>
<dbReference type="Pfam" id="PF13098">
    <property type="entry name" value="Thioredoxin_2"/>
    <property type="match status" value="1"/>
</dbReference>
<dbReference type="InterPro" id="IPR036249">
    <property type="entry name" value="Thioredoxin-like_sf"/>
</dbReference>